<dbReference type="Proteomes" id="UP000663877">
    <property type="component" value="Unassembled WGS sequence"/>
</dbReference>
<feature type="transmembrane region" description="Helical" evidence="1">
    <location>
        <begin position="229"/>
        <end position="253"/>
    </location>
</feature>
<feature type="transmembrane region" description="Helical" evidence="1">
    <location>
        <begin position="259"/>
        <end position="281"/>
    </location>
</feature>
<evidence type="ECO:0000313" key="3">
    <source>
        <dbReference type="EMBL" id="CAF1587863.1"/>
    </source>
</evidence>
<evidence type="ECO:0008006" key="5">
    <source>
        <dbReference type="Google" id="ProtNLM"/>
    </source>
</evidence>
<evidence type="ECO:0000313" key="4">
    <source>
        <dbReference type="Proteomes" id="UP000663832"/>
    </source>
</evidence>
<feature type="transmembrane region" description="Helical" evidence="1">
    <location>
        <begin position="92"/>
        <end position="110"/>
    </location>
</feature>
<proteinExistence type="predicted"/>
<dbReference type="PROSITE" id="PS51257">
    <property type="entry name" value="PROKAR_LIPOPROTEIN"/>
    <property type="match status" value="1"/>
</dbReference>
<dbReference type="Gene3D" id="1.20.1070.10">
    <property type="entry name" value="Rhodopsin 7-helix transmembrane proteins"/>
    <property type="match status" value="1"/>
</dbReference>
<protein>
    <recommendedName>
        <fullName evidence="5">G-protein coupled receptors family 1 profile domain-containing protein</fullName>
    </recommendedName>
</protein>
<feature type="transmembrane region" description="Helical" evidence="1">
    <location>
        <begin position="131"/>
        <end position="155"/>
    </location>
</feature>
<evidence type="ECO:0000256" key="1">
    <source>
        <dbReference type="SAM" id="Phobius"/>
    </source>
</evidence>
<dbReference type="OrthoDB" id="10011743at2759"/>
<dbReference type="EMBL" id="CAJNOM010001041">
    <property type="protein sequence ID" value="CAF1587863.1"/>
    <property type="molecule type" value="Genomic_DNA"/>
</dbReference>
<comment type="caution">
    <text evidence="3">The sequence shown here is derived from an EMBL/GenBank/DDBJ whole genome shotgun (WGS) entry which is preliminary data.</text>
</comment>
<keyword evidence="1" id="KW-0812">Transmembrane</keyword>
<dbReference type="SUPFAM" id="SSF81321">
    <property type="entry name" value="Family A G protein-coupled receptor-like"/>
    <property type="match status" value="1"/>
</dbReference>
<accession>A0A815ZWT9</accession>
<organism evidence="3 4">
    <name type="scientific">Adineta steineri</name>
    <dbReference type="NCBI Taxonomy" id="433720"/>
    <lineage>
        <taxon>Eukaryota</taxon>
        <taxon>Metazoa</taxon>
        <taxon>Spiralia</taxon>
        <taxon>Gnathifera</taxon>
        <taxon>Rotifera</taxon>
        <taxon>Eurotatoria</taxon>
        <taxon>Bdelloidea</taxon>
        <taxon>Adinetida</taxon>
        <taxon>Adinetidae</taxon>
        <taxon>Adineta</taxon>
    </lineage>
</organism>
<reference evidence="3" key="1">
    <citation type="submission" date="2021-02" db="EMBL/GenBank/DDBJ databases">
        <authorList>
            <person name="Nowell W R."/>
        </authorList>
    </citation>
    <scope>NUCLEOTIDE SEQUENCE</scope>
</reference>
<name>A0A815ZWT9_9BILA</name>
<feature type="transmembrane region" description="Helical" evidence="1">
    <location>
        <begin position="52"/>
        <end position="72"/>
    </location>
</feature>
<keyword evidence="1" id="KW-1133">Transmembrane helix</keyword>
<keyword evidence="1" id="KW-0472">Membrane</keyword>
<dbReference type="Proteomes" id="UP000663832">
    <property type="component" value="Unassembled WGS sequence"/>
</dbReference>
<feature type="transmembrane region" description="Helical" evidence="1">
    <location>
        <begin position="20"/>
        <end position="40"/>
    </location>
</feature>
<keyword evidence="4" id="KW-1185">Reference proteome</keyword>
<feature type="transmembrane region" description="Helical" evidence="1">
    <location>
        <begin position="175"/>
        <end position="198"/>
    </location>
</feature>
<dbReference type="EMBL" id="CAJNOI010000672">
    <property type="protein sequence ID" value="CAF1327427.1"/>
    <property type="molecule type" value="Genomic_DNA"/>
</dbReference>
<sequence>MINDQTKTNGFILSSVSLGFSTFACLISCIIFLIIIYHLYHNHVKREDKITVVICGHIYLVLLIYSSILISMNIRAILGDLYNQSFNSSWCIFSGYLVLVLLGMLYMMFVNQAFYRLIRVVYYRNRWFQSLKLYIVLPFIEIIILTVILLCVAIPLNAVTYLPNDYFCYATFTNIPGILSVASIVYMGPFCCILFIYIHITRFIHQQGNIQTLVVKQRQSRDLLITQRILIIVSLLLILGIPGMTLIFMFIITGEEHPILARIAFFPVSASQMGLSVALLFSIPQLKKIVLNLRTINTVMPVNQTARGTVQMRTITGTQ</sequence>
<dbReference type="AlphaFoldDB" id="A0A815ZWT9"/>
<evidence type="ECO:0000313" key="2">
    <source>
        <dbReference type="EMBL" id="CAF1327427.1"/>
    </source>
</evidence>
<gene>
    <name evidence="2" type="ORF">BJG266_LOCUS33691</name>
    <name evidence="3" type="ORF">QVE165_LOCUS50871</name>
</gene>